<evidence type="ECO:0000313" key="3">
    <source>
        <dbReference type="Proteomes" id="UP000233781"/>
    </source>
</evidence>
<accession>A0A2N3YKK6</accession>
<reference evidence="2 3" key="1">
    <citation type="submission" date="2017-12" db="EMBL/GenBank/DDBJ databases">
        <title>Sequencing the genomes of 1000 Actinobacteria strains.</title>
        <authorList>
            <person name="Klenk H.-P."/>
        </authorList>
    </citation>
    <scope>NUCLEOTIDE SEQUENCE [LARGE SCALE GENOMIC DNA]</scope>
    <source>
        <strain evidence="2 3">DSM 12806</strain>
    </source>
</reference>
<protein>
    <recommendedName>
        <fullName evidence="4">NfeD-like partner-binding protein</fullName>
    </recommendedName>
</protein>
<evidence type="ECO:0000313" key="2">
    <source>
        <dbReference type="EMBL" id="PKW27339.1"/>
    </source>
</evidence>
<organism evidence="2 3">
    <name type="scientific">Phycicoccus duodecadis</name>
    <dbReference type="NCBI Taxonomy" id="173053"/>
    <lineage>
        <taxon>Bacteria</taxon>
        <taxon>Bacillati</taxon>
        <taxon>Actinomycetota</taxon>
        <taxon>Actinomycetes</taxon>
        <taxon>Micrococcales</taxon>
        <taxon>Intrasporangiaceae</taxon>
        <taxon>Phycicoccus</taxon>
    </lineage>
</organism>
<dbReference type="InterPro" id="IPR012340">
    <property type="entry name" value="NA-bd_OB-fold"/>
</dbReference>
<gene>
    <name evidence="2" type="ORF">ATL31_2179</name>
</gene>
<sequence length="165" mass="15981">MQVTMLVIGGVGIALLLVSLLLGDLLDGVLDGIGPDALSGLAIAGFLAAFGFVGALTLEAGASGPVAILVGLVAGVAAAAVAGLATRRLMRGGDESTVRSSRLVGLTGTVVEPVPVDGYGMVSVVAAGHITRLNARAAEPLGSGTAVVVTAVLSPTSVTVARQGA</sequence>
<proteinExistence type="predicted"/>
<comment type="caution">
    <text evidence="2">The sequence shown here is derived from an EMBL/GenBank/DDBJ whole genome shotgun (WGS) entry which is preliminary data.</text>
</comment>
<feature type="transmembrane region" description="Helical" evidence="1">
    <location>
        <begin position="38"/>
        <end position="58"/>
    </location>
</feature>
<feature type="transmembrane region" description="Helical" evidence="1">
    <location>
        <begin position="64"/>
        <end position="85"/>
    </location>
</feature>
<dbReference type="EMBL" id="PJNE01000001">
    <property type="protein sequence ID" value="PKW27339.1"/>
    <property type="molecule type" value="Genomic_DNA"/>
</dbReference>
<evidence type="ECO:0008006" key="4">
    <source>
        <dbReference type="Google" id="ProtNLM"/>
    </source>
</evidence>
<dbReference type="Gene3D" id="2.40.50.140">
    <property type="entry name" value="Nucleic acid-binding proteins"/>
    <property type="match status" value="1"/>
</dbReference>
<evidence type="ECO:0000256" key="1">
    <source>
        <dbReference type="SAM" id="Phobius"/>
    </source>
</evidence>
<dbReference type="RefSeq" id="WP_211284016.1">
    <property type="nucleotide sequence ID" value="NZ_PJNE01000001.1"/>
</dbReference>
<dbReference type="AlphaFoldDB" id="A0A2N3YKK6"/>
<keyword evidence="3" id="KW-1185">Reference proteome</keyword>
<dbReference type="Proteomes" id="UP000233781">
    <property type="component" value="Unassembled WGS sequence"/>
</dbReference>
<keyword evidence="1" id="KW-0812">Transmembrane</keyword>
<keyword evidence="1" id="KW-0472">Membrane</keyword>
<name>A0A2N3YKK6_9MICO</name>
<feature type="transmembrane region" description="Helical" evidence="1">
    <location>
        <begin position="6"/>
        <end position="26"/>
    </location>
</feature>
<keyword evidence="1" id="KW-1133">Transmembrane helix</keyword>